<protein>
    <submittedName>
        <fullName evidence="1">Uncharacterized protein</fullName>
    </submittedName>
</protein>
<reference evidence="1" key="1">
    <citation type="submission" date="2019-04" db="EMBL/GenBank/DDBJ databases">
        <title>Sequencing of skin fungus with MAO and IRED activity.</title>
        <authorList>
            <person name="Marsaioli A.J."/>
            <person name="Bonatto J.M.C."/>
            <person name="Reis Junior O."/>
        </authorList>
    </citation>
    <scope>NUCLEOTIDE SEQUENCE</scope>
    <source>
        <strain evidence="1">28M1</strain>
    </source>
</reference>
<dbReference type="OrthoDB" id="3780340at2759"/>
<dbReference type="AlphaFoldDB" id="A0A9P4WFQ6"/>
<keyword evidence="2" id="KW-1185">Reference proteome</keyword>
<proteinExistence type="predicted"/>
<dbReference type="EMBL" id="SWKV01000195">
    <property type="protein sequence ID" value="KAF3031145.1"/>
    <property type="molecule type" value="Genomic_DNA"/>
</dbReference>
<organism evidence="1 2">
    <name type="scientific">Didymella heteroderae</name>
    <dbReference type="NCBI Taxonomy" id="1769908"/>
    <lineage>
        <taxon>Eukaryota</taxon>
        <taxon>Fungi</taxon>
        <taxon>Dikarya</taxon>
        <taxon>Ascomycota</taxon>
        <taxon>Pezizomycotina</taxon>
        <taxon>Dothideomycetes</taxon>
        <taxon>Pleosporomycetidae</taxon>
        <taxon>Pleosporales</taxon>
        <taxon>Pleosporineae</taxon>
        <taxon>Didymellaceae</taxon>
        <taxon>Didymella</taxon>
    </lineage>
</organism>
<dbReference type="SUPFAM" id="SSF53098">
    <property type="entry name" value="Ribonuclease H-like"/>
    <property type="match status" value="1"/>
</dbReference>
<sequence length="221" mass="25340">MFGTDSDAYDNAATNKSEETFNIKQWRKDGPLRVFLEIVNYINTLKQWRVTRWNSYYNCFKRGVELKYAIDSYASFHIQETEHAAEIAAENNNKPLTLPSWMLSGGLTAADWAVITEYIEVLEPLKSATDRLQGRGKAGTYGALYEVIPVFESIIAELNTRILLFSVVDYEPSEALEDYIAINVRAARKKAAIYLSKLLKVLVYYAATALHPRYKHYSKRF</sequence>
<dbReference type="Proteomes" id="UP000758155">
    <property type="component" value="Unassembled WGS sequence"/>
</dbReference>
<name>A0A9P4WFQ6_9PLEO</name>
<accession>A0A9P4WFQ6</accession>
<evidence type="ECO:0000313" key="1">
    <source>
        <dbReference type="EMBL" id="KAF3031145.1"/>
    </source>
</evidence>
<dbReference type="InterPro" id="IPR012337">
    <property type="entry name" value="RNaseH-like_sf"/>
</dbReference>
<comment type="caution">
    <text evidence="1">The sequence shown here is derived from an EMBL/GenBank/DDBJ whole genome shotgun (WGS) entry which is preliminary data.</text>
</comment>
<gene>
    <name evidence="1" type="ORF">E8E12_000964</name>
</gene>
<evidence type="ECO:0000313" key="2">
    <source>
        <dbReference type="Proteomes" id="UP000758155"/>
    </source>
</evidence>